<keyword evidence="1" id="KW-0472">Membrane</keyword>
<reference evidence="2 3" key="1">
    <citation type="submission" date="2016-10" db="EMBL/GenBank/DDBJ databases">
        <authorList>
            <person name="de Groot N.N."/>
        </authorList>
    </citation>
    <scope>NUCLEOTIDE SEQUENCE [LARGE SCALE GENOMIC DNA]</scope>
    <source>
        <strain evidence="2 3">DSM 22789</strain>
    </source>
</reference>
<feature type="transmembrane region" description="Helical" evidence="1">
    <location>
        <begin position="169"/>
        <end position="186"/>
    </location>
</feature>
<feature type="transmembrane region" description="Helical" evidence="1">
    <location>
        <begin position="223"/>
        <end position="244"/>
    </location>
</feature>
<feature type="transmembrane region" description="Helical" evidence="1">
    <location>
        <begin position="191"/>
        <end position="211"/>
    </location>
</feature>
<feature type="transmembrane region" description="Helical" evidence="1">
    <location>
        <begin position="80"/>
        <end position="100"/>
    </location>
</feature>
<feature type="transmembrane region" description="Helical" evidence="1">
    <location>
        <begin position="112"/>
        <end position="131"/>
    </location>
</feature>
<evidence type="ECO:0008006" key="4">
    <source>
        <dbReference type="Google" id="ProtNLM"/>
    </source>
</evidence>
<sequence>MKNEHYWSLSTKIAFRFSLIFILSFIVIKNNGAFPFFNYINKPLVLLTYQFTPWFSRNILHYDYDYSIFTNGSGDTSYDWITLLIFFLYAIIGTIIWSILDSKRKSYYTCYYWLTTFIRYYVAFMLINYGVTKLIHAQMPPPGLERLMQPLGEFSPMGLAWTYFGYSKGYSIFIGLAEILAGFLLFRKTVVLGTLITIAVSINIMTVNYFFDVPVKMMSTALLILSLFLLLPHIKPLFNLLILGRPAQLRVVTRPKFGKPWINKMLIAIKIVVISVFVIQQIFGLLNRQKFIDHYLKKSPLYGIYLIENKDDTHITIPKDWASIVFEYEGYATARDRYYNKKKLTPVININAQTVSLNNYTFDYSILDNGDIILKKTLDDRTEEIKLIKQNPQEFELMKREFNWIQEYPYNR</sequence>
<feature type="transmembrane region" description="Helical" evidence="1">
    <location>
        <begin position="6"/>
        <end position="28"/>
    </location>
</feature>
<protein>
    <recommendedName>
        <fullName evidence="4">DoxX family protein</fullName>
    </recommendedName>
</protein>
<dbReference type="STRING" id="683125.SAMN05660206_11611"/>
<dbReference type="OrthoDB" id="102112at2"/>
<accession>A0A1I6VPQ3</accession>
<evidence type="ECO:0000313" key="3">
    <source>
        <dbReference type="Proteomes" id="UP000198785"/>
    </source>
</evidence>
<evidence type="ECO:0000313" key="2">
    <source>
        <dbReference type="EMBL" id="SFT15647.1"/>
    </source>
</evidence>
<organism evidence="2 3">
    <name type="scientific">Sphingobacterium wenxiniae</name>
    <dbReference type="NCBI Taxonomy" id="683125"/>
    <lineage>
        <taxon>Bacteria</taxon>
        <taxon>Pseudomonadati</taxon>
        <taxon>Bacteroidota</taxon>
        <taxon>Sphingobacteriia</taxon>
        <taxon>Sphingobacteriales</taxon>
        <taxon>Sphingobacteriaceae</taxon>
        <taxon>Sphingobacterium</taxon>
    </lineage>
</organism>
<name>A0A1I6VPQ3_9SPHI</name>
<keyword evidence="3" id="KW-1185">Reference proteome</keyword>
<keyword evidence="1" id="KW-0812">Transmembrane</keyword>
<gene>
    <name evidence="2" type="ORF">SAMN05660206_11611</name>
</gene>
<evidence type="ECO:0000256" key="1">
    <source>
        <dbReference type="SAM" id="Phobius"/>
    </source>
</evidence>
<dbReference type="RefSeq" id="WP_093367475.1">
    <property type="nucleotide sequence ID" value="NZ_FOZZ01000016.1"/>
</dbReference>
<dbReference type="Proteomes" id="UP000198785">
    <property type="component" value="Unassembled WGS sequence"/>
</dbReference>
<proteinExistence type="predicted"/>
<feature type="transmembrane region" description="Helical" evidence="1">
    <location>
        <begin position="265"/>
        <end position="286"/>
    </location>
</feature>
<dbReference type="EMBL" id="FOZZ01000016">
    <property type="protein sequence ID" value="SFT15647.1"/>
    <property type="molecule type" value="Genomic_DNA"/>
</dbReference>
<keyword evidence="1" id="KW-1133">Transmembrane helix</keyword>
<dbReference type="AlphaFoldDB" id="A0A1I6VPQ3"/>